<evidence type="ECO:0000313" key="2">
    <source>
        <dbReference type="Proteomes" id="UP000252124"/>
    </source>
</evidence>
<dbReference type="Proteomes" id="UP000252124">
    <property type="component" value="Unassembled WGS sequence"/>
</dbReference>
<sequence>MERKTYQIVMRLIETRISEQTVNIEADCEADARVLAKYEELPSYMWQKKPSSERVAIVDVKHINTVAAAA</sequence>
<evidence type="ECO:0000313" key="1">
    <source>
        <dbReference type="EMBL" id="RBP09281.1"/>
    </source>
</evidence>
<organism evidence="1 2">
    <name type="scientific">Achromobacter marplatensis</name>
    <dbReference type="NCBI Taxonomy" id="470868"/>
    <lineage>
        <taxon>Bacteria</taxon>
        <taxon>Pseudomonadati</taxon>
        <taxon>Pseudomonadota</taxon>
        <taxon>Betaproteobacteria</taxon>
        <taxon>Burkholderiales</taxon>
        <taxon>Alcaligenaceae</taxon>
        <taxon>Achromobacter</taxon>
    </lineage>
</organism>
<dbReference type="RefSeq" id="WP_088591671.1">
    <property type="nucleotide sequence ID" value="NZ_CADIJU010000045.1"/>
</dbReference>
<accession>A0ABX9FWH8</accession>
<reference evidence="1 2" key="1">
    <citation type="submission" date="2018-06" db="EMBL/GenBank/DDBJ databases">
        <title>Genomic Encyclopedia of Type Strains, Phase III (KMG-III): the genomes of soil and plant-associated and newly described type strains.</title>
        <authorList>
            <person name="Whitman W."/>
        </authorList>
    </citation>
    <scope>NUCLEOTIDE SEQUENCE [LARGE SCALE GENOMIC DNA]</scope>
    <source>
        <strain evidence="1 2">CECT 7342</strain>
    </source>
</reference>
<protein>
    <submittedName>
        <fullName evidence="1">Uncharacterized protein</fullName>
    </submittedName>
</protein>
<comment type="caution">
    <text evidence="1">The sequence shown here is derived from an EMBL/GenBank/DDBJ whole genome shotgun (WGS) entry which is preliminary data.</text>
</comment>
<dbReference type="EMBL" id="QNRM01000035">
    <property type="protein sequence ID" value="RBP09281.1"/>
    <property type="molecule type" value="Genomic_DNA"/>
</dbReference>
<name>A0ABX9FWH8_9BURK</name>
<gene>
    <name evidence="1" type="ORF">DFP87_1354</name>
</gene>
<dbReference type="GeneID" id="99734567"/>
<proteinExistence type="predicted"/>
<keyword evidence="2" id="KW-1185">Reference proteome</keyword>